<comment type="caution">
    <text evidence="2">The sequence shown here is derived from an EMBL/GenBank/DDBJ whole genome shotgun (WGS) entry which is preliminary data.</text>
</comment>
<dbReference type="VEuPathDB" id="FungiDB:SPSK_03788"/>
<dbReference type="AlphaFoldDB" id="A0A0F2M3K2"/>
<feature type="region of interest" description="Disordered" evidence="1">
    <location>
        <begin position="56"/>
        <end position="78"/>
    </location>
</feature>
<evidence type="ECO:0000313" key="2">
    <source>
        <dbReference type="EMBL" id="KJR82731.1"/>
    </source>
</evidence>
<protein>
    <submittedName>
        <fullName evidence="2">Uncharacterized protein</fullName>
    </submittedName>
</protein>
<proteinExistence type="predicted"/>
<evidence type="ECO:0000313" key="3">
    <source>
        <dbReference type="Proteomes" id="UP000033710"/>
    </source>
</evidence>
<dbReference type="RefSeq" id="XP_016585407.1">
    <property type="nucleotide sequence ID" value="XM_016730622.1"/>
</dbReference>
<gene>
    <name evidence="2" type="ORF">SPSK_03788</name>
</gene>
<reference evidence="2 3" key="1">
    <citation type="journal article" date="2014" name="BMC Genomics">
        <title>Comparative genomics of the major fungal agents of human and animal Sporotrichosis: Sporothrix schenckii and Sporothrix brasiliensis.</title>
        <authorList>
            <person name="Teixeira M.M."/>
            <person name="de Almeida L.G."/>
            <person name="Kubitschek-Barreira P."/>
            <person name="Alves F.L."/>
            <person name="Kioshima E.S."/>
            <person name="Abadio A.K."/>
            <person name="Fernandes L."/>
            <person name="Derengowski L.S."/>
            <person name="Ferreira K.S."/>
            <person name="Souza R.C."/>
            <person name="Ruiz J.C."/>
            <person name="de Andrade N.C."/>
            <person name="Paes H.C."/>
            <person name="Nicola A.M."/>
            <person name="Albuquerque P."/>
            <person name="Gerber A.L."/>
            <person name="Martins V.P."/>
            <person name="Peconick L.D."/>
            <person name="Neto A.V."/>
            <person name="Chaucanez C.B."/>
            <person name="Silva P.A."/>
            <person name="Cunha O.L."/>
            <person name="de Oliveira F.F."/>
            <person name="dos Santos T.C."/>
            <person name="Barros A.L."/>
            <person name="Soares M.A."/>
            <person name="de Oliveira L.M."/>
            <person name="Marini M.M."/>
            <person name="Villalobos-Duno H."/>
            <person name="Cunha M.M."/>
            <person name="de Hoog S."/>
            <person name="da Silveira J.F."/>
            <person name="Henrissat B."/>
            <person name="Nino-Vega G.A."/>
            <person name="Cisalpino P.S."/>
            <person name="Mora-Montes H.M."/>
            <person name="Almeida S.R."/>
            <person name="Stajich J.E."/>
            <person name="Lopes-Bezerra L.M."/>
            <person name="Vasconcelos A.T."/>
            <person name="Felipe M.S."/>
        </authorList>
    </citation>
    <scope>NUCLEOTIDE SEQUENCE [LARGE SCALE GENOMIC DNA]</scope>
    <source>
        <strain evidence="2 3">1099-18</strain>
    </source>
</reference>
<dbReference type="EMBL" id="AXCR01000010">
    <property type="protein sequence ID" value="KJR82731.1"/>
    <property type="molecule type" value="Genomic_DNA"/>
</dbReference>
<organism evidence="2 3">
    <name type="scientific">Sporothrix schenckii 1099-18</name>
    <dbReference type="NCBI Taxonomy" id="1397361"/>
    <lineage>
        <taxon>Eukaryota</taxon>
        <taxon>Fungi</taxon>
        <taxon>Dikarya</taxon>
        <taxon>Ascomycota</taxon>
        <taxon>Pezizomycotina</taxon>
        <taxon>Sordariomycetes</taxon>
        <taxon>Sordariomycetidae</taxon>
        <taxon>Ophiostomatales</taxon>
        <taxon>Ophiostomataceae</taxon>
        <taxon>Sporothrix</taxon>
    </lineage>
</organism>
<accession>A0A0F2M3K2</accession>
<sequence>MNQVHGDRTAARGSPDPAACWHLAHWTSTTPTQLLSGGTRMISPVPIASLAALRPSSRVPFGPRRPPRGLPPPPTSFGKAPLRTVVLWLK</sequence>
<reference evidence="2 3" key="2">
    <citation type="journal article" date="2015" name="Eukaryot. Cell">
        <title>Asexual propagation of a virulent clone complex in a human and feline outbreak of sporotrichosis.</title>
        <authorList>
            <person name="Teixeira Mde M."/>
            <person name="Rodrigues A.M."/>
            <person name="Tsui C.K."/>
            <person name="de Almeida L.G."/>
            <person name="Van Diepeningen A.D."/>
            <person name="van den Ende B.G."/>
            <person name="Fernandes G.F."/>
            <person name="Kano R."/>
            <person name="Hamelin R.C."/>
            <person name="Lopes-Bezerra L.M."/>
            <person name="Vasconcelos A.T."/>
            <person name="de Hoog S."/>
            <person name="de Camargo Z.P."/>
            <person name="Felipe M.S."/>
        </authorList>
    </citation>
    <scope>NUCLEOTIDE SEQUENCE [LARGE SCALE GENOMIC DNA]</scope>
    <source>
        <strain evidence="2 3">1099-18</strain>
    </source>
</reference>
<dbReference type="GeneID" id="27665899"/>
<name>A0A0F2M3K2_SPOSC</name>
<dbReference type="KEGG" id="ssck:SPSK_03788"/>
<evidence type="ECO:0000256" key="1">
    <source>
        <dbReference type="SAM" id="MobiDB-lite"/>
    </source>
</evidence>
<dbReference type="Proteomes" id="UP000033710">
    <property type="component" value="Unassembled WGS sequence"/>
</dbReference>